<evidence type="ECO:0000313" key="8">
    <source>
        <dbReference type="EMBL" id="OIK04626.1"/>
    </source>
</evidence>
<feature type="transmembrane region" description="Helical" evidence="7">
    <location>
        <begin position="224"/>
        <end position="246"/>
    </location>
</feature>
<feature type="transmembrane region" description="Helical" evidence="7">
    <location>
        <begin position="252"/>
        <end position="274"/>
    </location>
</feature>
<keyword evidence="4 7" id="KW-1133">Transmembrane helix</keyword>
<dbReference type="Proteomes" id="UP000179642">
    <property type="component" value="Unassembled WGS sequence"/>
</dbReference>
<dbReference type="CDD" id="cd06173">
    <property type="entry name" value="MFS_MefA_like"/>
    <property type="match status" value="1"/>
</dbReference>
<feature type="transmembrane region" description="Helical" evidence="7">
    <location>
        <begin position="343"/>
        <end position="366"/>
    </location>
</feature>
<evidence type="ECO:0000256" key="5">
    <source>
        <dbReference type="ARBA" id="ARBA00023136"/>
    </source>
</evidence>
<dbReference type="PANTHER" id="PTHR23513:SF6">
    <property type="entry name" value="MAJOR FACILITATOR SUPERFAMILY ASSOCIATED DOMAIN-CONTAINING PROTEIN"/>
    <property type="match status" value="1"/>
</dbReference>
<feature type="region of interest" description="Disordered" evidence="6">
    <location>
        <begin position="394"/>
        <end position="413"/>
    </location>
</feature>
<feature type="transmembrane region" description="Helical" evidence="7">
    <location>
        <begin position="309"/>
        <end position="331"/>
    </location>
</feature>
<accession>A0A1S2QGM1</accession>
<evidence type="ECO:0000256" key="7">
    <source>
        <dbReference type="SAM" id="Phobius"/>
    </source>
</evidence>
<dbReference type="InterPro" id="IPR036259">
    <property type="entry name" value="MFS_trans_sf"/>
</dbReference>
<feature type="transmembrane region" description="Helical" evidence="7">
    <location>
        <begin position="170"/>
        <end position="190"/>
    </location>
</feature>
<evidence type="ECO:0000256" key="4">
    <source>
        <dbReference type="ARBA" id="ARBA00022989"/>
    </source>
</evidence>
<feature type="transmembrane region" description="Helical" evidence="7">
    <location>
        <begin position="372"/>
        <end position="390"/>
    </location>
</feature>
<dbReference type="GO" id="GO:0005886">
    <property type="term" value="C:plasma membrane"/>
    <property type="evidence" value="ECO:0007669"/>
    <property type="project" value="UniProtKB-SubCell"/>
</dbReference>
<feature type="transmembrane region" description="Helical" evidence="7">
    <location>
        <begin position="80"/>
        <end position="98"/>
    </location>
</feature>
<comment type="subcellular location">
    <subcellularLocation>
        <location evidence="1">Cell membrane</location>
        <topology evidence="1">Multi-pass membrane protein</topology>
    </subcellularLocation>
</comment>
<protein>
    <recommendedName>
        <fullName evidence="10">MFS transporter</fullName>
    </recommendedName>
</protein>
<evidence type="ECO:0008006" key="10">
    <source>
        <dbReference type="Google" id="ProtNLM"/>
    </source>
</evidence>
<keyword evidence="9" id="KW-1185">Reference proteome</keyword>
<reference evidence="8 9" key="1">
    <citation type="submission" date="2016-10" db="EMBL/GenBank/DDBJ databases">
        <title>Genome sequence of Streptomyces sp. MUSC 1.</title>
        <authorList>
            <person name="Lee L.-H."/>
            <person name="Ser H.-L."/>
            <person name="Law J.W.-F."/>
        </authorList>
    </citation>
    <scope>NUCLEOTIDE SEQUENCE [LARGE SCALE GENOMIC DNA]</scope>
    <source>
        <strain evidence="8 9">MUSC 1</strain>
    </source>
</reference>
<gene>
    <name evidence="8" type="ORF">BIV23_16380</name>
</gene>
<dbReference type="Gene3D" id="1.20.1250.20">
    <property type="entry name" value="MFS general substrate transporter like domains"/>
    <property type="match status" value="1"/>
</dbReference>
<organism evidence="8 9">
    <name type="scientific">Streptomyces monashensis</name>
    <dbReference type="NCBI Taxonomy" id="1678012"/>
    <lineage>
        <taxon>Bacteria</taxon>
        <taxon>Bacillati</taxon>
        <taxon>Actinomycetota</taxon>
        <taxon>Actinomycetes</taxon>
        <taxon>Kitasatosporales</taxon>
        <taxon>Streptomycetaceae</taxon>
        <taxon>Streptomyces</taxon>
    </lineage>
</organism>
<evidence type="ECO:0000313" key="9">
    <source>
        <dbReference type="Proteomes" id="UP000179642"/>
    </source>
</evidence>
<feature type="transmembrane region" description="Helical" evidence="7">
    <location>
        <begin position="104"/>
        <end position="131"/>
    </location>
</feature>
<dbReference type="RefSeq" id="WP_071381589.1">
    <property type="nucleotide sequence ID" value="NZ_MLYO01000026.1"/>
</dbReference>
<keyword evidence="5 7" id="KW-0472">Membrane</keyword>
<keyword evidence="3 7" id="KW-0812">Transmembrane</keyword>
<proteinExistence type="predicted"/>
<evidence type="ECO:0000256" key="3">
    <source>
        <dbReference type="ARBA" id="ARBA00022692"/>
    </source>
</evidence>
<dbReference type="OrthoDB" id="3460055at2"/>
<feature type="transmembrane region" description="Helical" evidence="7">
    <location>
        <begin position="16"/>
        <end position="37"/>
    </location>
</feature>
<feature type="compositionally biased region" description="Polar residues" evidence="6">
    <location>
        <begin position="399"/>
        <end position="413"/>
    </location>
</feature>
<dbReference type="SUPFAM" id="SSF103473">
    <property type="entry name" value="MFS general substrate transporter"/>
    <property type="match status" value="1"/>
</dbReference>
<dbReference type="PANTHER" id="PTHR23513">
    <property type="entry name" value="INTEGRAL MEMBRANE EFFLUX PROTEIN-RELATED"/>
    <property type="match status" value="1"/>
</dbReference>
<feature type="transmembrane region" description="Helical" evidence="7">
    <location>
        <begin position="49"/>
        <end position="68"/>
    </location>
</feature>
<evidence type="ECO:0000256" key="2">
    <source>
        <dbReference type="ARBA" id="ARBA00022475"/>
    </source>
</evidence>
<dbReference type="InterPro" id="IPR011701">
    <property type="entry name" value="MFS"/>
</dbReference>
<dbReference type="EMBL" id="MLYO01000026">
    <property type="protein sequence ID" value="OIK04626.1"/>
    <property type="molecule type" value="Genomic_DNA"/>
</dbReference>
<dbReference type="AlphaFoldDB" id="A0A1S2QGM1"/>
<evidence type="ECO:0000256" key="1">
    <source>
        <dbReference type="ARBA" id="ARBA00004651"/>
    </source>
</evidence>
<dbReference type="Pfam" id="PF07690">
    <property type="entry name" value="MFS_1"/>
    <property type="match status" value="1"/>
</dbReference>
<sequence length="413" mass="41592">MTTSWTLPRVLRDRNAALYLTGLTVSASGTSSLWLASGVWVRDLTGSDGLAAVCMLAMWAPALAGPALGTVADRVRRKPLLVRMDLGLAAALPTLFAVRSPGGLWLLFTVLLLYGTVAVVAEAAVAGLVTAAVDECLLGDFNGLRMTVTEGMKLVAPLTGAGLYAAFGGPAVACLDAVTFVVSAALVALLRVREEQPVRSGGDWRGETARGVRHLWGHPGLRPLVTAGGTTMLLGSLSATTVYAVVDRLGRAPAYAGVLYAVQGAGSVAAGLVAGAALRRLGGRRLAAAGIALNAVAVAARAVPSDAVALVSAAATGLALPCVLVAVFTAVQRETPGPLLGRATATANTLVFTPNVIGLGVGAGLVELASPALLLPLYGLALLLTAAATAQRADGPDSASRTASRSPSDANPA</sequence>
<evidence type="ECO:0000256" key="6">
    <source>
        <dbReference type="SAM" id="MobiDB-lite"/>
    </source>
</evidence>
<comment type="caution">
    <text evidence="8">The sequence shown here is derived from an EMBL/GenBank/DDBJ whole genome shotgun (WGS) entry which is preliminary data.</text>
</comment>
<keyword evidence="2" id="KW-1003">Cell membrane</keyword>
<name>A0A1S2QGM1_9ACTN</name>
<dbReference type="GO" id="GO:0022857">
    <property type="term" value="F:transmembrane transporter activity"/>
    <property type="evidence" value="ECO:0007669"/>
    <property type="project" value="InterPro"/>
</dbReference>